<dbReference type="InterPro" id="IPR032675">
    <property type="entry name" value="LRR_dom_sf"/>
</dbReference>
<feature type="compositionally biased region" description="Basic residues" evidence="12">
    <location>
        <begin position="1775"/>
        <end position="1785"/>
    </location>
</feature>
<feature type="transmembrane region" description="Helical" evidence="13">
    <location>
        <begin position="334"/>
        <end position="361"/>
    </location>
</feature>
<keyword evidence="5" id="KW-0808">Transferase</keyword>
<keyword evidence="9 13" id="KW-0472">Membrane</keyword>
<feature type="domain" description="Tyrosine specific protein phosphatases" evidence="14">
    <location>
        <begin position="2380"/>
        <end position="2420"/>
    </location>
</feature>
<dbReference type="SMART" id="SM01117">
    <property type="entry name" value="Cyt-b5"/>
    <property type="match status" value="1"/>
</dbReference>
<dbReference type="PANTHER" id="PTHR22914:SF41">
    <property type="entry name" value="CHITIN SYNTHASE 7"/>
    <property type="match status" value="1"/>
</dbReference>
<keyword evidence="8 13" id="KW-1133">Transmembrane helix</keyword>
<keyword evidence="10" id="KW-0325">Glycoprotein</keyword>
<reference evidence="16" key="1">
    <citation type="journal article" date="2017" name="Nat. Ecol. Evol.">
        <title>Genome expansion and lineage-specific genetic innovations in the forest pathogenic fungi Armillaria.</title>
        <authorList>
            <person name="Sipos G."/>
            <person name="Prasanna A.N."/>
            <person name="Walter M.C."/>
            <person name="O'Connor E."/>
            <person name="Balint B."/>
            <person name="Krizsan K."/>
            <person name="Kiss B."/>
            <person name="Hess J."/>
            <person name="Varga T."/>
            <person name="Slot J."/>
            <person name="Riley R."/>
            <person name="Boka B."/>
            <person name="Rigling D."/>
            <person name="Barry K."/>
            <person name="Lee J."/>
            <person name="Mihaltcheva S."/>
            <person name="LaButti K."/>
            <person name="Lipzen A."/>
            <person name="Waldron R."/>
            <person name="Moloney N.M."/>
            <person name="Sperisen C."/>
            <person name="Kredics L."/>
            <person name="Vagvoelgyi C."/>
            <person name="Patrignani A."/>
            <person name="Fitzpatrick D."/>
            <person name="Nagy I."/>
            <person name="Doyle S."/>
            <person name="Anderson J.B."/>
            <person name="Grigoriev I.V."/>
            <person name="Gueldener U."/>
            <person name="Muensterkoetter M."/>
            <person name="Nagy L.G."/>
        </authorList>
    </citation>
    <scope>NUCLEOTIDE SEQUENCE [LARGE SCALE GENOMIC DNA]</scope>
    <source>
        <strain evidence="16">C18/9</strain>
    </source>
</reference>
<comment type="subcellular location">
    <subcellularLocation>
        <location evidence="1">Cell membrane</location>
        <topology evidence="1">Multi-pass membrane protein</topology>
    </subcellularLocation>
</comment>
<dbReference type="EMBL" id="FUEG01000001">
    <property type="protein sequence ID" value="SJK97384.1"/>
    <property type="molecule type" value="Genomic_DNA"/>
</dbReference>
<sequence>MALRFQSNYNFTDVPIPTTRQPPTSGTTIRRAKTLTRPERSVAPVPLINPQSASPTSPSHPTNDYNGSNAWRLFTRVVTIWAPGFLLSSIGGLKDKATQQAWREKMTLCFLIAILCCIVGFITVGFQKVLCPTSGSTNTEFIRLGTQSGTVGVQGHLYNVTSAKSTSNVSFSSLDQSGGQDITQLFTRSASDFSECSGLSFRVALDAPCSTTNPCSLGNLNSSSTFSNLGMQDTGYIVGYSWEQVAASSSYFVIDGAVLNMTTYINLHPNSIPSDNVDAALRTLLYNQDTSSGKDGTRLFSSRSDLQSSVECLKKRYYAGNIDKVTPGCFVSSLILYAGLIVVLGLVFVRFVMACIFNWFLSERLAGPPNSRDLERSAISPAVMPEGANVSIDNKNGTAPWAGPAGSAKKLNKANMNKSARSFASASSTTLTNSSADGAAAPIMSLASIGRELFAVCLVTCYSEGEESLRTTLDSISRTTYSDQRKLLFVVADGMITGAGEKMSTPDICVRLLDADPRFGNPMPMLYSAVGSGEKAQNRAMVYAGHYTTAGRRTPTVIVVKCGTESEAATGKKPGNRGKRDSQLILMNFFSRVTYNDRMTPLDFDLFRKIHVLMGVTPDFFEVCLMVDADTKAFPESLGHLVNCMHHDPMIMGVCGETRIANKRGSWVTSIQVFEYFISHHLAKAFESVFGGVSCLPGCFSMFRLKARRSTGDDWVPLIIKPEIVKEYSQSEVTTLHQKNLLLLGEDRFLTTILLRTFPNRKMMFLPQARCRTVVPDTFSVLLSQRRRWINSTIHNLMELVLVRNLCGTFCFSMQFVVFMDLLGTVVLPIAIALTYMLIVGMALDPPHSFEEAIPLILLVAVLGLPAVLILITTRKIVYVAWMCIYLLALPIWNFVLPLYSFWHFDDFSWGETRKVEGEAKDAGHGGTGGRFNGEAIPMRRWEDWERSRLRKLRRDERRRRDLERAHPGGYYAGDGDLLSARSDARSQYDGSDTISLASSSEDDQWGTQIGGYNEHNAQYPLPPVALLVPEEETLQSAKTLDGAELEAMLEMGFDDRPRPTHHSPVPRYQLTDTSTTQLVNVGDDSYSPLSRSTSPGMPPNIHSPTSPSMSSNESWTPAGGRPAFAISAEHWTSNPAAAPSASLVAFERPGYRILALKQLRSPGMPPSFDILSEDCLDTIIPRILELVPSARIAFLSSLGKRIHESTARVLFHTLIVQDDELALLPSAGISSAAVVANPGRYAMHVKKLIVRDSDILMRAADTVTLPEDESFETCTPLSSTCLETLLKSYSNLEALCWEGYLRPPDGLCEILVACNPRLRSFSYDPPTLPMSQRKNLLKWDAPSLPLLADLPITTLRLSWLSQTGTRTFTSLLQDLGEHSTLEDLSVELVWLDDPLCEAIVASGRKLRRLRLSTSGTKLTDKGLIAILEGCDALEDLWLDQIQGRLSRALWSKPSGFPMLHRLRITISETGPSHSWATDHLTSLECLPTAGLSEMSVTRTEAPPRMYNDVPMYDLTVDDAVSLQPLPAAMQRMLREAKSFTVLRCDFWMCSIADIKTILDGCPKLESVQFCLDAPFSKLLALTSTFANLSNLNQLRVSVNHVHAPGKPPVPLPPHGPPSLPVPTDSPVLKSKVVLPQLLDFDQMQNQTCLAKADLSDPSMPLLRDIKRFVRKCPKLETLEWYGKLGRGSWVVKRAAKCSKISMNVSVEYQPPRIPDSVWAMMTREQELETSDMRWIETVRSGQEWTGEKAELLASERQVNNTDAGVCDGADGRSGRNRGTPKKIRASSISTSSSNSDVTPLTPKLSSDGSPVQIKAFRKDSLWFLKRPLWALLHREKDDTEVRPPHQAKIPALGKESPPTRVAGEEDEVAGEMRAPQGCLPRKDRDVEETCYVRKVMAYHQRTFLDSALLFPPMTLVESAAFPHPHQLVEGIERLHCMPTDVPTVPRFVEDTIQVLARLASQHHTSDYSRIKFGPRGCSTRYVPLCIHTPDVYHELRLHQKECNQNNLWWYGEFQGTRDVSKPSVNASPSETQLVQELSAAMEEPLNVSCSAPAVPSEIPIQQHLVKTSTTHPINISLIIPPEFLALISSHLLLRSCPPTCICHTIPECSRSCRIRSTICEIPSSFSLDRLVFSGRQSGDESSIPPDPPVYMHPKIPEQPTSHIRTRSHISQALHAALNSGFTSASIPTAPPTLDMSLQSDKFSATSQSTCTTFNSNHSSVSLSLSLTFSNSSLPLSPKRSFQSLRRTPSDSELGERASHSAPDLLVNGASVSPPVLSSFTLGNLLLSSCPGKKVRLQGPVRGRSGVCRNLETDLMRMKELGVGCIVCCLDDGELEFLGARWSEYERLTRQIGIDVLRVVGRLPTPEGLAPSLSASSLNEHLTVLIHTYTLRGIPVLVHCRGGVGRAGVVACCWMIRLGLCGWFTDMNQPSFHSMAPSWLSNDSYRGSNSYTFPVRRDTLEMVETAICLVRRRRSVKAVETYEQVKFLVDFVEYLRDSA</sequence>
<feature type="region of interest" description="Disordered" evidence="12">
    <location>
        <begin position="1762"/>
        <end position="1809"/>
    </location>
</feature>
<dbReference type="GO" id="GO:0030428">
    <property type="term" value="C:cell septum"/>
    <property type="evidence" value="ECO:0007669"/>
    <property type="project" value="TreeGrafter"/>
</dbReference>
<feature type="transmembrane region" description="Helical" evidence="13">
    <location>
        <begin position="879"/>
        <end position="903"/>
    </location>
</feature>
<dbReference type="EC" id="2.4.1.16" evidence="2"/>
<gene>
    <name evidence="15" type="ORF">ARMOST_00636</name>
</gene>
<proteinExistence type="predicted"/>
<evidence type="ECO:0000256" key="3">
    <source>
        <dbReference type="ARBA" id="ARBA00022475"/>
    </source>
</evidence>
<name>A0A284QLN8_ARMOS</name>
<keyword evidence="4" id="KW-0328">Glycosyltransferase</keyword>
<evidence type="ECO:0000256" key="10">
    <source>
        <dbReference type="ARBA" id="ARBA00023180"/>
    </source>
</evidence>
<dbReference type="InterPro" id="IPR054295">
    <property type="entry name" value="CHS4-like_dom"/>
</dbReference>
<evidence type="ECO:0000259" key="14">
    <source>
        <dbReference type="PROSITE" id="PS50056"/>
    </source>
</evidence>
<dbReference type="GO" id="GO:0006031">
    <property type="term" value="P:chitin biosynthetic process"/>
    <property type="evidence" value="ECO:0007669"/>
    <property type="project" value="TreeGrafter"/>
</dbReference>
<dbReference type="OrthoDB" id="370884at2759"/>
<dbReference type="InterPro" id="IPR029044">
    <property type="entry name" value="Nucleotide-diphossugar_trans"/>
</dbReference>
<dbReference type="GO" id="GO:0005886">
    <property type="term" value="C:plasma membrane"/>
    <property type="evidence" value="ECO:0007669"/>
    <property type="project" value="UniProtKB-SubCell"/>
</dbReference>
<dbReference type="STRING" id="47428.A0A284QLN8"/>
<feature type="region of interest" description="Disordered" evidence="12">
    <location>
        <begin position="2137"/>
        <end position="2163"/>
    </location>
</feature>
<dbReference type="GO" id="GO:0016791">
    <property type="term" value="F:phosphatase activity"/>
    <property type="evidence" value="ECO:0007669"/>
    <property type="project" value="UniProtKB-ARBA"/>
</dbReference>
<feature type="transmembrane region" description="Helical" evidence="13">
    <location>
        <begin position="105"/>
        <end position="126"/>
    </location>
</feature>
<feature type="region of interest" description="Disordered" evidence="12">
    <location>
        <begin position="1085"/>
        <end position="1119"/>
    </location>
</feature>
<dbReference type="CDD" id="cd04190">
    <property type="entry name" value="Chitin_synth_C"/>
    <property type="match status" value="1"/>
</dbReference>
<keyword evidence="7" id="KW-0378">Hydrolase</keyword>
<dbReference type="InterPro" id="IPR004835">
    <property type="entry name" value="Chitin_synth"/>
</dbReference>
<evidence type="ECO:0000256" key="9">
    <source>
        <dbReference type="ARBA" id="ARBA00023136"/>
    </source>
</evidence>
<dbReference type="Pfam" id="PF22784">
    <property type="entry name" value="PTP-SAK"/>
    <property type="match status" value="1"/>
</dbReference>
<evidence type="ECO:0000256" key="6">
    <source>
        <dbReference type="ARBA" id="ARBA00022692"/>
    </source>
</evidence>
<feature type="compositionally biased region" description="Low complexity" evidence="12">
    <location>
        <begin position="1787"/>
        <end position="1796"/>
    </location>
</feature>
<dbReference type="SUPFAM" id="SSF52799">
    <property type="entry name" value="(Phosphotyrosine protein) phosphatases II"/>
    <property type="match status" value="1"/>
</dbReference>
<dbReference type="GO" id="GO:0004100">
    <property type="term" value="F:chitin synthase activity"/>
    <property type="evidence" value="ECO:0007669"/>
    <property type="project" value="UniProtKB-EC"/>
</dbReference>
<dbReference type="SUPFAM" id="SSF52047">
    <property type="entry name" value="RNI-like"/>
    <property type="match status" value="1"/>
</dbReference>
<evidence type="ECO:0000256" key="4">
    <source>
        <dbReference type="ARBA" id="ARBA00022676"/>
    </source>
</evidence>
<dbReference type="InterPro" id="IPR000387">
    <property type="entry name" value="Tyr_Pase_dom"/>
</dbReference>
<dbReference type="Proteomes" id="UP000219338">
    <property type="component" value="Unassembled WGS sequence"/>
</dbReference>
<feature type="region of interest" description="Disordered" evidence="12">
    <location>
        <begin position="989"/>
        <end position="1017"/>
    </location>
</feature>
<evidence type="ECO:0000256" key="8">
    <source>
        <dbReference type="ARBA" id="ARBA00022989"/>
    </source>
</evidence>
<evidence type="ECO:0000256" key="1">
    <source>
        <dbReference type="ARBA" id="ARBA00004651"/>
    </source>
</evidence>
<feature type="region of interest" description="Disordered" evidence="12">
    <location>
        <begin position="2233"/>
        <end position="2259"/>
    </location>
</feature>
<dbReference type="InterPro" id="IPR057023">
    <property type="entry name" value="PTP-SAK"/>
</dbReference>
<feature type="transmembrane region" description="Helical" evidence="13">
    <location>
        <begin position="822"/>
        <end position="841"/>
    </location>
</feature>
<comment type="catalytic activity">
    <reaction evidence="11">
        <text>[(1-&gt;4)-N-acetyl-beta-D-glucosaminyl](n) + UDP-N-acetyl-alpha-D-glucosamine = [(1-&gt;4)-N-acetyl-beta-D-glucosaminyl](n+1) + UDP + H(+)</text>
        <dbReference type="Rhea" id="RHEA:16637"/>
        <dbReference type="Rhea" id="RHEA-COMP:9593"/>
        <dbReference type="Rhea" id="RHEA-COMP:9595"/>
        <dbReference type="ChEBI" id="CHEBI:15378"/>
        <dbReference type="ChEBI" id="CHEBI:17029"/>
        <dbReference type="ChEBI" id="CHEBI:57705"/>
        <dbReference type="ChEBI" id="CHEBI:58223"/>
        <dbReference type="EC" id="2.4.1.16"/>
    </reaction>
</comment>
<evidence type="ECO:0000256" key="5">
    <source>
        <dbReference type="ARBA" id="ARBA00022679"/>
    </source>
</evidence>
<dbReference type="Pfam" id="PF03142">
    <property type="entry name" value="Chitin_synth_2"/>
    <property type="match status" value="1"/>
</dbReference>
<dbReference type="InterPro" id="IPR029021">
    <property type="entry name" value="Prot-tyrosine_phosphatase-like"/>
</dbReference>
<dbReference type="Pfam" id="PF22997">
    <property type="entry name" value="CHS4"/>
    <property type="match status" value="1"/>
</dbReference>
<organism evidence="15 16">
    <name type="scientific">Armillaria ostoyae</name>
    <name type="common">Armillaria root rot fungus</name>
    <dbReference type="NCBI Taxonomy" id="47428"/>
    <lineage>
        <taxon>Eukaryota</taxon>
        <taxon>Fungi</taxon>
        <taxon>Dikarya</taxon>
        <taxon>Basidiomycota</taxon>
        <taxon>Agaricomycotina</taxon>
        <taxon>Agaricomycetes</taxon>
        <taxon>Agaricomycetidae</taxon>
        <taxon>Agaricales</taxon>
        <taxon>Marasmiineae</taxon>
        <taxon>Physalacriaceae</taxon>
        <taxon>Armillaria</taxon>
    </lineage>
</organism>
<keyword evidence="16" id="KW-1185">Reference proteome</keyword>
<evidence type="ECO:0000256" key="7">
    <source>
        <dbReference type="ARBA" id="ARBA00022801"/>
    </source>
</evidence>
<protein>
    <recommendedName>
        <fullName evidence="2">chitin synthase</fullName>
        <ecNumber evidence="2">2.4.1.16</ecNumber>
    </recommendedName>
</protein>
<feature type="transmembrane region" description="Helical" evidence="13">
    <location>
        <begin position="853"/>
        <end position="872"/>
    </location>
</feature>
<feature type="compositionally biased region" description="Polar residues" evidence="12">
    <location>
        <begin position="18"/>
        <end position="28"/>
    </location>
</feature>
<dbReference type="SUPFAM" id="SSF53448">
    <property type="entry name" value="Nucleotide-diphospho-sugar transferases"/>
    <property type="match status" value="1"/>
</dbReference>
<evidence type="ECO:0000256" key="2">
    <source>
        <dbReference type="ARBA" id="ARBA00012543"/>
    </source>
</evidence>
<dbReference type="InterPro" id="IPR001199">
    <property type="entry name" value="Cyt_B5-like_heme/steroid-bd"/>
</dbReference>
<evidence type="ECO:0000256" key="13">
    <source>
        <dbReference type="SAM" id="Phobius"/>
    </source>
</evidence>
<evidence type="ECO:0000313" key="16">
    <source>
        <dbReference type="Proteomes" id="UP000219338"/>
    </source>
</evidence>
<feature type="region of interest" description="Disordered" evidence="12">
    <location>
        <begin position="1841"/>
        <end position="1861"/>
    </location>
</feature>
<dbReference type="PANTHER" id="PTHR22914">
    <property type="entry name" value="CHITIN SYNTHASE"/>
    <property type="match status" value="1"/>
</dbReference>
<feature type="region of interest" description="Disordered" evidence="12">
    <location>
        <begin position="14"/>
        <end position="64"/>
    </location>
</feature>
<keyword evidence="3" id="KW-1003">Cell membrane</keyword>
<dbReference type="Gene3D" id="3.80.10.10">
    <property type="entry name" value="Ribonuclease Inhibitor"/>
    <property type="match status" value="1"/>
</dbReference>
<feature type="compositionally biased region" description="Polar residues" evidence="12">
    <location>
        <begin position="989"/>
        <end position="1000"/>
    </location>
</feature>
<evidence type="ECO:0000256" key="12">
    <source>
        <dbReference type="SAM" id="MobiDB-lite"/>
    </source>
</evidence>
<evidence type="ECO:0000256" key="11">
    <source>
        <dbReference type="ARBA" id="ARBA00048014"/>
    </source>
</evidence>
<feature type="compositionally biased region" description="Low complexity" evidence="12">
    <location>
        <begin position="1104"/>
        <end position="1118"/>
    </location>
</feature>
<feature type="compositionally biased region" description="Basic and acidic residues" evidence="12">
    <location>
        <begin position="2248"/>
        <end position="2259"/>
    </location>
</feature>
<evidence type="ECO:0000313" key="15">
    <source>
        <dbReference type="EMBL" id="SJK97384.1"/>
    </source>
</evidence>
<keyword evidence="6 13" id="KW-0812">Transmembrane</keyword>
<feature type="compositionally biased region" description="Polar residues" evidence="12">
    <location>
        <begin position="49"/>
        <end position="64"/>
    </location>
</feature>
<dbReference type="Gene3D" id="3.90.190.10">
    <property type="entry name" value="Protein tyrosine phosphatase superfamily"/>
    <property type="match status" value="1"/>
</dbReference>
<dbReference type="PROSITE" id="PS50056">
    <property type="entry name" value="TYR_PHOSPHATASE_2"/>
    <property type="match status" value="1"/>
</dbReference>
<accession>A0A284QLN8</accession>